<evidence type="ECO:0000313" key="4">
    <source>
        <dbReference type="Proteomes" id="UP000013827"/>
    </source>
</evidence>
<feature type="domain" description="EF-hand" evidence="2">
    <location>
        <begin position="152"/>
        <end position="183"/>
    </location>
</feature>
<dbReference type="Proteomes" id="UP000013827">
    <property type="component" value="Unassembled WGS sequence"/>
</dbReference>
<dbReference type="GeneID" id="17251642"/>
<reference evidence="4" key="1">
    <citation type="journal article" date="2013" name="Nature">
        <title>Pan genome of the phytoplankton Emiliania underpins its global distribution.</title>
        <authorList>
            <person name="Read B.A."/>
            <person name="Kegel J."/>
            <person name="Klute M.J."/>
            <person name="Kuo A."/>
            <person name="Lefebvre S.C."/>
            <person name="Maumus F."/>
            <person name="Mayer C."/>
            <person name="Miller J."/>
            <person name="Monier A."/>
            <person name="Salamov A."/>
            <person name="Young J."/>
            <person name="Aguilar M."/>
            <person name="Claverie J.M."/>
            <person name="Frickenhaus S."/>
            <person name="Gonzalez K."/>
            <person name="Herman E.K."/>
            <person name="Lin Y.C."/>
            <person name="Napier J."/>
            <person name="Ogata H."/>
            <person name="Sarno A.F."/>
            <person name="Shmutz J."/>
            <person name="Schroeder D."/>
            <person name="de Vargas C."/>
            <person name="Verret F."/>
            <person name="von Dassow P."/>
            <person name="Valentin K."/>
            <person name="Van de Peer Y."/>
            <person name="Wheeler G."/>
            <person name="Dacks J.B."/>
            <person name="Delwiche C.F."/>
            <person name="Dyhrman S.T."/>
            <person name="Glockner G."/>
            <person name="John U."/>
            <person name="Richards T."/>
            <person name="Worden A.Z."/>
            <person name="Zhang X."/>
            <person name="Grigoriev I.V."/>
            <person name="Allen A.E."/>
            <person name="Bidle K."/>
            <person name="Borodovsky M."/>
            <person name="Bowler C."/>
            <person name="Brownlee C."/>
            <person name="Cock J.M."/>
            <person name="Elias M."/>
            <person name="Gladyshev V.N."/>
            <person name="Groth M."/>
            <person name="Guda C."/>
            <person name="Hadaegh A."/>
            <person name="Iglesias-Rodriguez M.D."/>
            <person name="Jenkins J."/>
            <person name="Jones B.M."/>
            <person name="Lawson T."/>
            <person name="Leese F."/>
            <person name="Lindquist E."/>
            <person name="Lobanov A."/>
            <person name="Lomsadze A."/>
            <person name="Malik S.B."/>
            <person name="Marsh M.E."/>
            <person name="Mackinder L."/>
            <person name="Mock T."/>
            <person name="Mueller-Roeber B."/>
            <person name="Pagarete A."/>
            <person name="Parker M."/>
            <person name="Probert I."/>
            <person name="Quesneville H."/>
            <person name="Raines C."/>
            <person name="Rensing S.A."/>
            <person name="Riano-Pachon D.M."/>
            <person name="Richier S."/>
            <person name="Rokitta S."/>
            <person name="Shiraiwa Y."/>
            <person name="Soanes D.M."/>
            <person name="van der Giezen M."/>
            <person name="Wahlund T.M."/>
            <person name="Williams B."/>
            <person name="Wilson W."/>
            <person name="Wolfe G."/>
            <person name="Wurch L.L."/>
        </authorList>
    </citation>
    <scope>NUCLEOTIDE SEQUENCE</scope>
</reference>
<dbReference type="OMA" id="CSIPPNE"/>
<dbReference type="InterPro" id="IPR008479">
    <property type="entry name" value="DUF760"/>
</dbReference>
<keyword evidence="1" id="KW-0106">Calcium</keyword>
<name>A0A0D3I213_EMIH1</name>
<dbReference type="InterPro" id="IPR002048">
    <property type="entry name" value="EF_hand_dom"/>
</dbReference>
<keyword evidence="4" id="KW-1185">Reference proteome</keyword>
<dbReference type="SUPFAM" id="SSF47473">
    <property type="entry name" value="EF-hand"/>
    <property type="match status" value="1"/>
</dbReference>
<accession>A0A0D3I213</accession>
<dbReference type="Gene3D" id="1.10.238.10">
    <property type="entry name" value="EF-hand"/>
    <property type="match status" value="1"/>
</dbReference>
<dbReference type="EnsemblProtists" id="EOD05298">
    <property type="protein sequence ID" value="EOD05298"/>
    <property type="gene ID" value="EMIHUDRAFT_198939"/>
</dbReference>
<dbReference type="Pfam" id="PF13499">
    <property type="entry name" value="EF-hand_7"/>
    <property type="match status" value="1"/>
</dbReference>
<dbReference type="PANTHER" id="PTHR33598">
    <property type="entry name" value="OS02G0833400 PROTEIN"/>
    <property type="match status" value="1"/>
</dbReference>
<feature type="domain" description="EF-hand" evidence="2">
    <location>
        <begin position="110"/>
        <end position="145"/>
    </location>
</feature>
<dbReference type="InterPro" id="IPR011992">
    <property type="entry name" value="EF-hand-dom_pair"/>
</dbReference>
<dbReference type="PROSITE" id="PS50222">
    <property type="entry name" value="EF_HAND_2"/>
    <property type="match status" value="2"/>
</dbReference>
<dbReference type="PaxDb" id="2903-EOD05298"/>
<dbReference type="InterPro" id="IPR018247">
    <property type="entry name" value="EF_Hand_1_Ca_BS"/>
</dbReference>
<evidence type="ECO:0000259" key="2">
    <source>
        <dbReference type="PROSITE" id="PS50222"/>
    </source>
</evidence>
<dbReference type="AlphaFoldDB" id="A0A0D3I213"/>
<protein>
    <recommendedName>
        <fullName evidence="2">EF-hand domain-containing protein</fullName>
    </recommendedName>
</protein>
<proteinExistence type="predicted"/>
<evidence type="ECO:0000313" key="3">
    <source>
        <dbReference type="EnsemblProtists" id="EOD05298"/>
    </source>
</evidence>
<evidence type="ECO:0000256" key="1">
    <source>
        <dbReference type="ARBA" id="ARBA00022837"/>
    </source>
</evidence>
<dbReference type="HOGENOM" id="CLU_036679_0_0_1"/>
<dbReference type="PANTHER" id="PTHR33598:SF4">
    <property type="entry name" value="OS02G0833400 PROTEIN"/>
    <property type="match status" value="1"/>
</dbReference>
<dbReference type="Pfam" id="PF05542">
    <property type="entry name" value="DUF760"/>
    <property type="match status" value="2"/>
</dbReference>
<reference evidence="3" key="2">
    <citation type="submission" date="2024-10" db="UniProtKB">
        <authorList>
            <consortium name="EnsemblProtists"/>
        </authorList>
    </citation>
    <scope>IDENTIFICATION</scope>
</reference>
<dbReference type="GO" id="GO:0005509">
    <property type="term" value="F:calcium ion binding"/>
    <property type="evidence" value="ECO:0007669"/>
    <property type="project" value="InterPro"/>
</dbReference>
<organism evidence="3 4">
    <name type="scientific">Emiliania huxleyi (strain CCMP1516)</name>
    <dbReference type="NCBI Taxonomy" id="280463"/>
    <lineage>
        <taxon>Eukaryota</taxon>
        <taxon>Haptista</taxon>
        <taxon>Haptophyta</taxon>
        <taxon>Prymnesiophyceae</taxon>
        <taxon>Isochrysidales</taxon>
        <taxon>Noelaerhabdaceae</taxon>
        <taxon>Emiliania</taxon>
    </lineage>
</organism>
<dbReference type="eggNOG" id="ENOG502S2TD">
    <property type="taxonomic scope" value="Eukaryota"/>
</dbReference>
<dbReference type="KEGG" id="ehx:EMIHUDRAFT_198939"/>
<dbReference type="RefSeq" id="XP_005757727.1">
    <property type="nucleotide sequence ID" value="XM_005757670.1"/>
</dbReference>
<sequence>MARLRDRITKIQESGLATSAQAYFDIATEKPPQRLLRDFFADSAPRVQQAMQDAVVALLGALPTLQFDSSVTTTGDRLAALMLQLQVTGYMLRNAEYATALRDLLEIRSREPADFRAAFERLDADGSGYIEMPEVEALLASVYGGEAPPPYEARALMKLMDADGDGRIAWDEFSAALGALEGEGGSAFGAALPALDAAAGTASPPNVSGTVVVTLDGGREVEVDAAAYMEQLRGEAEALRSELGQLQAGEAEGSGAISTSLSAYAQLAVLTRGMSAEVKEAMSMVVKYIFKVPDEDGGERDLERDDQVTIEQDKMRTLCMYQLVLGYTLREAEAKGEADERLGR</sequence>
<dbReference type="PROSITE" id="PS00018">
    <property type="entry name" value="EF_HAND_1"/>
    <property type="match status" value="2"/>
</dbReference>
<dbReference type="SMART" id="SM00054">
    <property type="entry name" value="EFh"/>
    <property type="match status" value="2"/>
</dbReference>